<accession>A0AAW2T0Y9</accession>
<comment type="caution">
    <text evidence="2">The sequence shown here is derived from an EMBL/GenBank/DDBJ whole genome shotgun (WGS) entry which is preliminary data.</text>
</comment>
<proteinExistence type="predicted"/>
<reference evidence="2" key="1">
    <citation type="submission" date="2020-06" db="EMBL/GenBank/DDBJ databases">
        <authorList>
            <person name="Li T."/>
            <person name="Hu X."/>
            <person name="Zhang T."/>
            <person name="Song X."/>
            <person name="Zhang H."/>
            <person name="Dai N."/>
            <person name="Sheng W."/>
            <person name="Hou X."/>
            <person name="Wei L."/>
        </authorList>
    </citation>
    <scope>NUCLEOTIDE SEQUENCE</scope>
    <source>
        <strain evidence="2">G02</strain>
        <tissue evidence="2">Leaf</tissue>
    </source>
</reference>
<organism evidence="2">
    <name type="scientific">Sesamum radiatum</name>
    <name type="common">Black benniseed</name>
    <dbReference type="NCBI Taxonomy" id="300843"/>
    <lineage>
        <taxon>Eukaryota</taxon>
        <taxon>Viridiplantae</taxon>
        <taxon>Streptophyta</taxon>
        <taxon>Embryophyta</taxon>
        <taxon>Tracheophyta</taxon>
        <taxon>Spermatophyta</taxon>
        <taxon>Magnoliopsida</taxon>
        <taxon>eudicotyledons</taxon>
        <taxon>Gunneridae</taxon>
        <taxon>Pentapetalae</taxon>
        <taxon>asterids</taxon>
        <taxon>lamiids</taxon>
        <taxon>Lamiales</taxon>
        <taxon>Pedaliaceae</taxon>
        <taxon>Sesamum</taxon>
    </lineage>
</organism>
<sequence length="81" mass="9197">MAGRHKCPKRSRPIDNGRMPTSIPGSAPLRTTSPIRPRKDFAVGLQIVLVNNTDRRFLGLAVRGKIVEKPWVPRKRKKKKD</sequence>
<reference evidence="2" key="2">
    <citation type="journal article" date="2024" name="Plant">
        <title>Genomic evolution and insights into agronomic trait innovations of Sesamum species.</title>
        <authorList>
            <person name="Miao H."/>
            <person name="Wang L."/>
            <person name="Qu L."/>
            <person name="Liu H."/>
            <person name="Sun Y."/>
            <person name="Le M."/>
            <person name="Wang Q."/>
            <person name="Wei S."/>
            <person name="Zheng Y."/>
            <person name="Lin W."/>
            <person name="Duan Y."/>
            <person name="Cao H."/>
            <person name="Xiong S."/>
            <person name="Wang X."/>
            <person name="Wei L."/>
            <person name="Li C."/>
            <person name="Ma Q."/>
            <person name="Ju M."/>
            <person name="Zhao R."/>
            <person name="Li G."/>
            <person name="Mu C."/>
            <person name="Tian Q."/>
            <person name="Mei H."/>
            <person name="Zhang T."/>
            <person name="Gao T."/>
            <person name="Zhang H."/>
        </authorList>
    </citation>
    <scope>NUCLEOTIDE SEQUENCE</scope>
    <source>
        <strain evidence="2">G02</strain>
    </source>
</reference>
<name>A0AAW2T0Y9_SESRA</name>
<protein>
    <submittedName>
        <fullName evidence="2">Uncharacterized protein</fullName>
    </submittedName>
</protein>
<feature type="region of interest" description="Disordered" evidence="1">
    <location>
        <begin position="1"/>
        <end position="35"/>
    </location>
</feature>
<evidence type="ECO:0000256" key="1">
    <source>
        <dbReference type="SAM" id="MobiDB-lite"/>
    </source>
</evidence>
<dbReference type="AlphaFoldDB" id="A0AAW2T0Y9"/>
<evidence type="ECO:0000313" key="2">
    <source>
        <dbReference type="EMBL" id="KAL0398304.1"/>
    </source>
</evidence>
<feature type="compositionally biased region" description="Basic residues" evidence="1">
    <location>
        <begin position="1"/>
        <end position="11"/>
    </location>
</feature>
<gene>
    <name evidence="2" type="ORF">Sradi_2173700</name>
</gene>
<dbReference type="EMBL" id="JACGWJ010000009">
    <property type="protein sequence ID" value="KAL0398304.1"/>
    <property type="molecule type" value="Genomic_DNA"/>
</dbReference>